<dbReference type="VEuPathDB" id="PlasmoDB:PCYB_144690"/>
<dbReference type="EMBL" id="DF157106">
    <property type="protein sequence ID" value="GAB69041.1"/>
    <property type="molecule type" value="Genomic_DNA"/>
</dbReference>
<organism evidence="1 2">
    <name type="scientific">Plasmodium cynomolgi (strain B)</name>
    <dbReference type="NCBI Taxonomy" id="1120755"/>
    <lineage>
        <taxon>Eukaryota</taxon>
        <taxon>Sar</taxon>
        <taxon>Alveolata</taxon>
        <taxon>Apicomplexa</taxon>
        <taxon>Aconoidasida</taxon>
        <taxon>Haemosporida</taxon>
        <taxon>Plasmodiidae</taxon>
        <taxon>Plasmodium</taxon>
        <taxon>Plasmodium (Plasmodium)</taxon>
    </lineage>
</organism>
<protein>
    <submittedName>
        <fullName evidence="1">Uncharacterized protein</fullName>
    </submittedName>
</protein>
<dbReference type="RefSeq" id="XP_004224988.1">
    <property type="nucleotide sequence ID" value="XM_004224940.1"/>
</dbReference>
<dbReference type="GeneID" id="14695423"/>
<proteinExistence type="predicted"/>
<sequence>MVTYLLTDALIKNFVLQKLKARIRMNVINEALEEISLGASTREDKNTKRLKDERTFLNQKRRVLNQKIKKLRLIN</sequence>
<gene>
    <name evidence="1" type="ORF">PCYB_144690</name>
</gene>
<evidence type="ECO:0000313" key="1">
    <source>
        <dbReference type="EMBL" id="GAB69041.1"/>
    </source>
</evidence>
<reference evidence="1 2" key="1">
    <citation type="journal article" date="2012" name="Nat. Genet.">
        <title>Plasmodium cynomolgi genome sequences provide insight into Plasmodium vivax and the monkey malaria clade.</title>
        <authorList>
            <person name="Tachibana S."/>
            <person name="Sullivan S.A."/>
            <person name="Kawai S."/>
            <person name="Nakamura S."/>
            <person name="Kim H.R."/>
            <person name="Goto N."/>
            <person name="Arisue N."/>
            <person name="Palacpac N.M.Q."/>
            <person name="Honma H."/>
            <person name="Yagi M."/>
            <person name="Tougan T."/>
            <person name="Katakai Y."/>
            <person name="Kaneko O."/>
            <person name="Mita T."/>
            <person name="Kita K."/>
            <person name="Yasutomi Y."/>
            <person name="Sutton P.L."/>
            <person name="Shakhbatyan R."/>
            <person name="Horii T."/>
            <person name="Yasunaga T."/>
            <person name="Barnwell J.W."/>
            <person name="Escalante A.A."/>
            <person name="Carlton J.M."/>
            <person name="Tanabe K."/>
        </authorList>
    </citation>
    <scope>NUCLEOTIDE SEQUENCE [LARGE SCALE GENOMIC DNA]</scope>
    <source>
        <strain evidence="1 2">B</strain>
    </source>
</reference>
<dbReference type="OrthoDB" id="372031at2759"/>
<name>K6UEW1_PLACD</name>
<dbReference type="AlphaFoldDB" id="K6UEW1"/>
<accession>K6UEW1</accession>
<keyword evidence="2" id="KW-1185">Reference proteome</keyword>
<dbReference type="KEGG" id="pcy:PCYB_144690"/>
<evidence type="ECO:0000313" key="2">
    <source>
        <dbReference type="Proteomes" id="UP000006319"/>
    </source>
</evidence>
<dbReference type="Proteomes" id="UP000006319">
    <property type="component" value="Chromosome 14"/>
</dbReference>